<organism evidence="1 2">
    <name type="scientific">Oceanobacillus polygoni</name>
    <dbReference type="NCBI Taxonomy" id="1235259"/>
    <lineage>
        <taxon>Bacteria</taxon>
        <taxon>Bacillati</taxon>
        <taxon>Bacillota</taxon>
        <taxon>Bacilli</taxon>
        <taxon>Bacillales</taxon>
        <taxon>Bacillaceae</taxon>
        <taxon>Oceanobacillus</taxon>
    </lineage>
</organism>
<accession>A0A9X1CDN9</accession>
<protein>
    <submittedName>
        <fullName evidence="1">Tetraprenyl-beta-curcumene synthase</fullName>
        <ecNumber evidence="1">4.2.3.130</ecNumber>
    </submittedName>
</protein>
<dbReference type="Pfam" id="PF10776">
    <property type="entry name" value="DUF2600"/>
    <property type="match status" value="1"/>
</dbReference>
<dbReference type="EMBL" id="JAGGMB010000002">
    <property type="protein sequence ID" value="MBP2076420.1"/>
    <property type="molecule type" value="Genomic_DNA"/>
</dbReference>
<keyword evidence="2" id="KW-1185">Reference proteome</keyword>
<reference evidence="1" key="1">
    <citation type="submission" date="2021-03" db="EMBL/GenBank/DDBJ databases">
        <title>Genomic Encyclopedia of Type Strains, Phase IV (KMG-IV): sequencing the most valuable type-strain genomes for metagenomic binning, comparative biology and taxonomic classification.</title>
        <authorList>
            <person name="Goeker M."/>
        </authorList>
    </citation>
    <scope>NUCLEOTIDE SEQUENCE</scope>
    <source>
        <strain evidence="1">DSM 107338</strain>
    </source>
</reference>
<name>A0A9X1CDN9_9BACI</name>
<gene>
    <name evidence="1" type="ORF">J2Z64_000632</name>
</gene>
<sequence>MTKVPKNAITLLRIVFKRIFPMVDEEMEYWKRRAEQIPNEELIEQALASIRLKRFHCQGGSVYALLAGKREKEAVRFIVAYQTISDYLDNLCDRSTSLDPNDFRMLHEAMKDALIPMNPLKNYYEMRDDQADGGYLAELVQTCQETLSDLACLEQIQDQLVKLQGLYADLQVHKHVQVNERIPRLTTWFENNKDVNKNLTWYEFSAASGSTLGIFCLVSYGLGGKIKPNTAQAIFDGYFPYMQGLHILLDYYIDQQEDHDEGDLNFCSYYENWNKMKERFLYFIEQTKTDVRGLPDQKFHEMIHQGLIGLYLGDKKIKTIPYGEEMRKTLLQAGGVTAKMFNWNIRMYYKAEGKRGNM</sequence>
<comment type="caution">
    <text evidence="1">The sequence shown here is derived from an EMBL/GenBank/DDBJ whole genome shotgun (WGS) entry which is preliminary data.</text>
</comment>
<evidence type="ECO:0000313" key="2">
    <source>
        <dbReference type="Proteomes" id="UP001138793"/>
    </source>
</evidence>
<dbReference type="RefSeq" id="WP_245347613.1">
    <property type="nucleotide sequence ID" value="NZ_JAGGMB010000002.1"/>
</dbReference>
<dbReference type="AlphaFoldDB" id="A0A9X1CDN9"/>
<dbReference type="GO" id="GO:0016829">
    <property type="term" value="F:lyase activity"/>
    <property type="evidence" value="ECO:0007669"/>
    <property type="project" value="UniProtKB-KW"/>
</dbReference>
<evidence type="ECO:0000313" key="1">
    <source>
        <dbReference type="EMBL" id="MBP2076420.1"/>
    </source>
</evidence>
<proteinExistence type="predicted"/>
<dbReference type="EC" id="4.2.3.130" evidence="1"/>
<dbReference type="InterPro" id="IPR019712">
    <property type="entry name" value="YtpB-like"/>
</dbReference>
<keyword evidence="1" id="KW-0456">Lyase</keyword>
<dbReference type="Proteomes" id="UP001138793">
    <property type="component" value="Unassembled WGS sequence"/>
</dbReference>